<proteinExistence type="predicted"/>
<feature type="non-terminal residue" evidence="1">
    <location>
        <position position="1"/>
    </location>
</feature>
<gene>
    <name evidence="1" type="ORF">HGM15179_021408</name>
</gene>
<comment type="caution">
    <text evidence="1">The sequence shown here is derived from an EMBL/GenBank/DDBJ whole genome shotgun (WGS) entry which is preliminary data.</text>
</comment>
<dbReference type="AlphaFoldDB" id="A0A8K1D4J0"/>
<accession>A0A8K1D4J0</accession>
<protein>
    <submittedName>
        <fullName evidence="1">Uncharacterized protein</fullName>
    </submittedName>
</protein>
<dbReference type="EMBL" id="SWJQ01003611">
    <property type="protein sequence ID" value="TRZ05699.1"/>
    <property type="molecule type" value="Genomic_DNA"/>
</dbReference>
<feature type="non-terminal residue" evidence="1">
    <location>
        <position position="67"/>
    </location>
</feature>
<sequence length="67" mass="7375">HALRLFEVSGAGLRLLRATRGRHVGWSVLDLALAPPPQGHALYCSWSSYVHVFDLYGEGDAHTALDF</sequence>
<evidence type="ECO:0000313" key="1">
    <source>
        <dbReference type="EMBL" id="TRZ05699.1"/>
    </source>
</evidence>
<dbReference type="Proteomes" id="UP000796761">
    <property type="component" value="Unassembled WGS sequence"/>
</dbReference>
<organism evidence="1 2">
    <name type="scientific">Zosterops borbonicus</name>
    <dbReference type="NCBI Taxonomy" id="364589"/>
    <lineage>
        <taxon>Eukaryota</taxon>
        <taxon>Metazoa</taxon>
        <taxon>Chordata</taxon>
        <taxon>Craniata</taxon>
        <taxon>Vertebrata</taxon>
        <taxon>Euteleostomi</taxon>
        <taxon>Archelosauria</taxon>
        <taxon>Archosauria</taxon>
        <taxon>Dinosauria</taxon>
        <taxon>Saurischia</taxon>
        <taxon>Theropoda</taxon>
        <taxon>Coelurosauria</taxon>
        <taxon>Aves</taxon>
        <taxon>Neognathae</taxon>
        <taxon>Neoaves</taxon>
        <taxon>Telluraves</taxon>
        <taxon>Australaves</taxon>
        <taxon>Passeriformes</taxon>
        <taxon>Sylvioidea</taxon>
        <taxon>Zosteropidae</taxon>
        <taxon>Zosterops</taxon>
    </lineage>
</organism>
<reference evidence="1" key="1">
    <citation type="submission" date="2019-04" db="EMBL/GenBank/DDBJ databases">
        <title>Genome assembly of Zosterops borbonicus 15179.</title>
        <authorList>
            <person name="Leroy T."/>
            <person name="Anselmetti Y."/>
            <person name="Tilak M.-K."/>
            <person name="Nabholz B."/>
        </authorList>
    </citation>
    <scope>NUCLEOTIDE SEQUENCE</scope>
    <source>
        <strain evidence="1">HGM_15179</strain>
        <tissue evidence="1">Muscle</tissue>
    </source>
</reference>
<dbReference type="OrthoDB" id="63070at2759"/>
<evidence type="ECO:0000313" key="2">
    <source>
        <dbReference type="Proteomes" id="UP000796761"/>
    </source>
</evidence>
<keyword evidence="2" id="KW-1185">Reference proteome</keyword>
<name>A0A8K1D4J0_9PASS</name>